<evidence type="ECO:0000259" key="8">
    <source>
        <dbReference type="PROSITE" id="PS50110"/>
    </source>
</evidence>
<dbReference type="PROSITE" id="PS50045">
    <property type="entry name" value="SIGMA54_INTERACT_4"/>
    <property type="match status" value="1"/>
</dbReference>
<dbReference type="PANTHER" id="PTHR32071:SF100">
    <property type="entry name" value="RESPONSE REGULATOR PROTEIN PILR"/>
    <property type="match status" value="1"/>
</dbReference>
<dbReference type="PANTHER" id="PTHR32071">
    <property type="entry name" value="TRANSCRIPTIONAL REGULATORY PROTEIN"/>
    <property type="match status" value="1"/>
</dbReference>
<dbReference type="SUPFAM" id="SSF52172">
    <property type="entry name" value="CheY-like"/>
    <property type="match status" value="1"/>
</dbReference>
<protein>
    <submittedName>
        <fullName evidence="9">Sigma-54 dependent transcriptional regulator</fullName>
    </submittedName>
</protein>
<dbReference type="InterPro" id="IPR011006">
    <property type="entry name" value="CheY-like_superfamily"/>
</dbReference>
<dbReference type="SMART" id="SM00448">
    <property type="entry name" value="REC"/>
    <property type="match status" value="1"/>
</dbReference>
<organism evidence="9 10">
    <name type="scientific">Roseiconus lacunae</name>
    <dbReference type="NCBI Taxonomy" id="2605694"/>
    <lineage>
        <taxon>Bacteria</taxon>
        <taxon>Pseudomonadati</taxon>
        <taxon>Planctomycetota</taxon>
        <taxon>Planctomycetia</taxon>
        <taxon>Pirellulales</taxon>
        <taxon>Pirellulaceae</taxon>
        <taxon>Roseiconus</taxon>
    </lineage>
</organism>
<dbReference type="Gene3D" id="1.10.8.60">
    <property type="match status" value="1"/>
</dbReference>
<name>A0ABT7PLZ2_9BACT</name>
<dbReference type="Pfam" id="PF00158">
    <property type="entry name" value="Sigma54_activat"/>
    <property type="match status" value="1"/>
</dbReference>
<keyword evidence="5" id="KW-0804">Transcription</keyword>
<dbReference type="Gene3D" id="3.40.50.300">
    <property type="entry name" value="P-loop containing nucleotide triphosphate hydrolases"/>
    <property type="match status" value="1"/>
</dbReference>
<dbReference type="InterPro" id="IPR025943">
    <property type="entry name" value="Sigma_54_int_dom_ATP-bd_2"/>
</dbReference>
<dbReference type="InterPro" id="IPR003593">
    <property type="entry name" value="AAA+_ATPase"/>
</dbReference>
<reference evidence="9 10" key="1">
    <citation type="submission" date="2023-06" db="EMBL/GenBank/DDBJ databases">
        <title>Roseiconus lacunae JC819 isolated from Gulf of Mannar region, Tamil Nadu.</title>
        <authorList>
            <person name="Pk S."/>
            <person name="Ch S."/>
            <person name="Ch V.R."/>
        </authorList>
    </citation>
    <scope>NUCLEOTIDE SEQUENCE [LARGE SCALE GENOMIC DNA]</scope>
    <source>
        <strain evidence="9 10">JC819</strain>
    </source>
</reference>
<dbReference type="InterPro" id="IPR025944">
    <property type="entry name" value="Sigma_54_int_dom_CS"/>
</dbReference>
<feature type="domain" description="Sigma-54 factor interaction" evidence="7">
    <location>
        <begin position="148"/>
        <end position="369"/>
    </location>
</feature>
<keyword evidence="6" id="KW-0597">Phosphoprotein</keyword>
<evidence type="ECO:0000256" key="1">
    <source>
        <dbReference type="ARBA" id="ARBA00022741"/>
    </source>
</evidence>
<dbReference type="Proteomes" id="UP001239462">
    <property type="component" value="Unassembled WGS sequence"/>
</dbReference>
<dbReference type="InterPro" id="IPR002197">
    <property type="entry name" value="HTH_Fis"/>
</dbReference>
<dbReference type="InterPro" id="IPR009057">
    <property type="entry name" value="Homeodomain-like_sf"/>
</dbReference>
<comment type="caution">
    <text evidence="9">The sequence shown here is derived from an EMBL/GenBank/DDBJ whole genome shotgun (WGS) entry which is preliminary data.</text>
</comment>
<dbReference type="PROSITE" id="PS00675">
    <property type="entry name" value="SIGMA54_INTERACT_1"/>
    <property type="match status" value="1"/>
</dbReference>
<sequence>MTDLAVDLSIALVDDDNDFRSMTARTLRKFGYTVTDFESGETAISAFEKTSFDVAVIDLSMPGMSGLDVLRQICERSPETETVMLTGDATVRTAVDAMKLGAHDYLSKPIEMDELRVVIDKAYQQSQLRKENERLRVALERTRPNFEMIGRSSGMQEVLRLIDRAGPTDKPILIQGESGTGKELVAHALHEASQVADKPMVVINCAALPENLLESELFGHEKGAFTGATNAKPGLFEVADGGTLFVDEIGELAPSLQAKFLRVLEDGTLRRLGSTKERKVKVRIISATNRDMEREVNEGRFREDLYYRIDVLTLRLPPLRERDDDVSQLASFFAGEDWEIEPEAMQAIRQYSWPGNIRQLINAIERARILADQEVIQLRNLPDPVAHCVDAPQVRLDGPDAIEGDDLNSIQKAHIAELMTREQGNKARVARRLGVSRRTLYRLLDKYDLPTQVTPPSK</sequence>
<proteinExistence type="predicted"/>
<evidence type="ECO:0000256" key="6">
    <source>
        <dbReference type="PROSITE-ProRule" id="PRU00169"/>
    </source>
</evidence>
<keyword evidence="4" id="KW-0238">DNA-binding</keyword>
<feature type="modified residue" description="4-aspartylphosphate" evidence="6">
    <location>
        <position position="58"/>
    </location>
</feature>
<dbReference type="Gene3D" id="3.40.50.2300">
    <property type="match status" value="1"/>
</dbReference>
<feature type="domain" description="Response regulatory" evidence="8">
    <location>
        <begin position="9"/>
        <end position="123"/>
    </location>
</feature>
<evidence type="ECO:0000256" key="4">
    <source>
        <dbReference type="ARBA" id="ARBA00023125"/>
    </source>
</evidence>
<gene>
    <name evidence="9" type="ORF">QTN89_18920</name>
</gene>
<keyword evidence="1" id="KW-0547">Nucleotide-binding</keyword>
<dbReference type="SUPFAM" id="SSF46689">
    <property type="entry name" value="Homeodomain-like"/>
    <property type="match status" value="1"/>
</dbReference>
<dbReference type="InterPro" id="IPR058031">
    <property type="entry name" value="AAA_lid_NorR"/>
</dbReference>
<dbReference type="EMBL" id="JASZZN010000014">
    <property type="protein sequence ID" value="MDM4017529.1"/>
    <property type="molecule type" value="Genomic_DNA"/>
</dbReference>
<keyword evidence="10" id="KW-1185">Reference proteome</keyword>
<dbReference type="CDD" id="cd00009">
    <property type="entry name" value="AAA"/>
    <property type="match status" value="1"/>
</dbReference>
<dbReference type="SMART" id="SM00382">
    <property type="entry name" value="AAA"/>
    <property type="match status" value="1"/>
</dbReference>
<dbReference type="SUPFAM" id="SSF52540">
    <property type="entry name" value="P-loop containing nucleoside triphosphate hydrolases"/>
    <property type="match status" value="1"/>
</dbReference>
<keyword evidence="3" id="KW-0805">Transcription regulation</keyword>
<evidence type="ECO:0000256" key="3">
    <source>
        <dbReference type="ARBA" id="ARBA00023015"/>
    </source>
</evidence>
<evidence type="ECO:0000313" key="10">
    <source>
        <dbReference type="Proteomes" id="UP001239462"/>
    </source>
</evidence>
<evidence type="ECO:0000313" key="9">
    <source>
        <dbReference type="EMBL" id="MDM4017529.1"/>
    </source>
</evidence>
<evidence type="ECO:0000256" key="2">
    <source>
        <dbReference type="ARBA" id="ARBA00022840"/>
    </source>
</evidence>
<evidence type="ECO:0000259" key="7">
    <source>
        <dbReference type="PROSITE" id="PS50045"/>
    </source>
</evidence>
<evidence type="ECO:0000256" key="5">
    <source>
        <dbReference type="ARBA" id="ARBA00023163"/>
    </source>
</evidence>
<dbReference type="RefSeq" id="WP_289165013.1">
    <property type="nucleotide sequence ID" value="NZ_JASZZN010000014.1"/>
</dbReference>
<accession>A0ABT7PLZ2</accession>
<dbReference type="Pfam" id="PF25601">
    <property type="entry name" value="AAA_lid_14"/>
    <property type="match status" value="1"/>
</dbReference>
<dbReference type="InterPro" id="IPR027417">
    <property type="entry name" value="P-loop_NTPase"/>
</dbReference>
<dbReference type="Pfam" id="PF02954">
    <property type="entry name" value="HTH_8"/>
    <property type="match status" value="1"/>
</dbReference>
<keyword evidence="2" id="KW-0067">ATP-binding</keyword>
<dbReference type="InterPro" id="IPR002078">
    <property type="entry name" value="Sigma_54_int"/>
</dbReference>
<dbReference type="PROSITE" id="PS00688">
    <property type="entry name" value="SIGMA54_INTERACT_3"/>
    <property type="match status" value="1"/>
</dbReference>
<dbReference type="InterPro" id="IPR025662">
    <property type="entry name" value="Sigma_54_int_dom_ATP-bd_1"/>
</dbReference>
<dbReference type="InterPro" id="IPR001789">
    <property type="entry name" value="Sig_transdc_resp-reg_receiver"/>
</dbReference>
<dbReference type="PROSITE" id="PS00676">
    <property type="entry name" value="SIGMA54_INTERACT_2"/>
    <property type="match status" value="1"/>
</dbReference>
<dbReference type="PRINTS" id="PR01590">
    <property type="entry name" value="HTHFIS"/>
</dbReference>
<dbReference type="Gene3D" id="1.10.10.60">
    <property type="entry name" value="Homeodomain-like"/>
    <property type="match status" value="1"/>
</dbReference>
<dbReference type="Pfam" id="PF00072">
    <property type="entry name" value="Response_reg"/>
    <property type="match status" value="1"/>
</dbReference>
<dbReference type="PROSITE" id="PS50110">
    <property type="entry name" value="RESPONSE_REGULATORY"/>
    <property type="match status" value="1"/>
</dbReference>